<accession>A0A8R7QTV0</accession>
<protein>
    <submittedName>
        <fullName evidence="2">Uncharacterized protein</fullName>
    </submittedName>
</protein>
<dbReference type="Gramene" id="TuG1812G0600004314.01.T01">
    <property type="protein sequence ID" value="TuG1812G0600004314.01.T01"/>
    <property type="gene ID" value="TuG1812G0600004314.01"/>
</dbReference>
<name>A0A8R7QTV0_TRIUA</name>
<proteinExistence type="predicted"/>
<dbReference type="EnsemblPlants" id="TuG1812G0600004314.01.T01">
    <property type="protein sequence ID" value="TuG1812G0600004314.01.T01"/>
    <property type="gene ID" value="TuG1812G0600004314.01"/>
</dbReference>
<keyword evidence="3" id="KW-1185">Reference proteome</keyword>
<evidence type="ECO:0000313" key="2">
    <source>
        <dbReference type="EnsemblPlants" id="TuG1812G0600004314.01.T01"/>
    </source>
</evidence>
<reference evidence="2" key="2">
    <citation type="submission" date="2018-03" db="EMBL/GenBank/DDBJ databases">
        <title>The Triticum urartu genome reveals the dynamic nature of wheat genome evolution.</title>
        <authorList>
            <person name="Ling H."/>
            <person name="Ma B."/>
            <person name="Shi X."/>
            <person name="Liu H."/>
            <person name="Dong L."/>
            <person name="Sun H."/>
            <person name="Cao Y."/>
            <person name="Gao Q."/>
            <person name="Zheng S."/>
            <person name="Li Y."/>
            <person name="Yu Y."/>
            <person name="Du H."/>
            <person name="Qi M."/>
            <person name="Li Y."/>
            <person name="Yu H."/>
            <person name="Cui Y."/>
            <person name="Wang N."/>
            <person name="Chen C."/>
            <person name="Wu H."/>
            <person name="Zhao Y."/>
            <person name="Zhang J."/>
            <person name="Li Y."/>
            <person name="Zhou W."/>
            <person name="Zhang B."/>
            <person name="Hu W."/>
            <person name="Eijk M."/>
            <person name="Tang J."/>
            <person name="Witsenboer H."/>
            <person name="Zhao S."/>
            <person name="Li Z."/>
            <person name="Zhang A."/>
            <person name="Wang D."/>
            <person name="Liang C."/>
        </authorList>
    </citation>
    <scope>NUCLEOTIDE SEQUENCE [LARGE SCALE GENOMIC DNA]</scope>
    <source>
        <strain evidence="2">cv. G1812</strain>
    </source>
</reference>
<feature type="compositionally biased region" description="Low complexity" evidence="1">
    <location>
        <begin position="82"/>
        <end position="93"/>
    </location>
</feature>
<evidence type="ECO:0000313" key="3">
    <source>
        <dbReference type="Proteomes" id="UP000015106"/>
    </source>
</evidence>
<feature type="compositionally biased region" description="Low complexity" evidence="1">
    <location>
        <begin position="49"/>
        <end position="76"/>
    </location>
</feature>
<feature type="region of interest" description="Disordered" evidence="1">
    <location>
        <begin position="38"/>
        <end position="162"/>
    </location>
</feature>
<reference evidence="3" key="1">
    <citation type="journal article" date="2013" name="Nature">
        <title>Draft genome of the wheat A-genome progenitor Triticum urartu.</title>
        <authorList>
            <person name="Ling H.Q."/>
            <person name="Zhao S."/>
            <person name="Liu D."/>
            <person name="Wang J."/>
            <person name="Sun H."/>
            <person name="Zhang C."/>
            <person name="Fan H."/>
            <person name="Li D."/>
            <person name="Dong L."/>
            <person name="Tao Y."/>
            <person name="Gao C."/>
            <person name="Wu H."/>
            <person name="Li Y."/>
            <person name="Cui Y."/>
            <person name="Guo X."/>
            <person name="Zheng S."/>
            <person name="Wang B."/>
            <person name="Yu K."/>
            <person name="Liang Q."/>
            <person name="Yang W."/>
            <person name="Lou X."/>
            <person name="Chen J."/>
            <person name="Feng M."/>
            <person name="Jian J."/>
            <person name="Zhang X."/>
            <person name="Luo G."/>
            <person name="Jiang Y."/>
            <person name="Liu J."/>
            <person name="Wang Z."/>
            <person name="Sha Y."/>
            <person name="Zhang B."/>
            <person name="Wu H."/>
            <person name="Tang D."/>
            <person name="Shen Q."/>
            <person name="Xue P."/>
            <person name="Zou S."/>
            <person name="Wang X."/>
            <person name="Liu X."/>
            <person name="Wang F."/>
            <person name="Yang Y."/>
            <person name="An X."/>
            <person name="Dong Z."/>
            <person name="Zhang K."/>
            <person name="Zhang X."/>
            <person name="Luo M.C."/>
            <person name="Dvorak J."/>
            <person name="Tong Y."/>
            <person name="Wang J."/>
            <person name="Yang H."/>
            <person name="Li Z."/>
            <person name="Wang D."/>
            <person name="Zhang A."/>
            <person name="Wang J."/>
        </authorList>
    </citation>
    <scope>NUCLEOTIDE SEQUENCE</scope>
    <source>
        <strain evidence="3">cv. G1812</strain>
    </source>
</reference>
<organism evidence="2 3">
    <name type="scientific">Triticum urartu</name>
    <name type="common">Red wild einkorn</name>
    <name type="synonym">Crithodium urartu</name>
    <dbReference type="NCBI Taxonomy" id="4572"/>
    <lineage>
        <taxon>Eukaryota</taxon>
        <taxon>Viridiplantae</taxon>
        <taxon>Streptophyta</taxon>
        <taxon>Embryophyta</taxon>
        <taxon>Tracheophyta</taxon>
        <taxon>Spermatophyta</taxon>
        <taxon>Magnoliopsida</taxon>
        <taxon>Liliopsida</taxon>
        <taxon>Poales</taxon>
        <taxon>Poaceae</taxon>
        <taxon>BOP clade</taxon>
        <taxon>Pooideae</taxon>
        <taxon>Triticodae</taxon>
        <taxon>Triticeae</taxon>
        <taxon>Triticinae</taxon>
        <taxon>Triticum</taxon>
    </lineage>
</organism>
<dbReference type="AlphaFoldDB" id="A0A8R7QTV0"/>
<reference evidence="2" key="3">
    <citation type="submission" date="2022-06" db="UniProtKB">
        <authorList>
            <consortium name="EnsemblPlants"/>
        </authorList>
    </citation>
    <scope>IDENTIFICATION</scope>
</reference>
<sequence length="173" mass="19024">AKLPLTIAYTSCLCLIPRRRWPDARYCRRSCCAWRPPWPRGSRRQTYAPPTTSTTRKRSTGTSTPPAPTAPHGTPACPSPGAPSTAGPPSAGLPGPPARHPAASASSDQHGDRRTDYGEDRRPVQQRRPGPRPRHGVQQDRHQRAGYAAGPPHRQLPVRRLSRQLSMKELVLQ</sequence>
<feature type="compositionally biased region" description="Basic and acidic residues" evidence="1">
    <location>
        <begin position="109"/>
        <end position="123"/>
    </location>
</feature>
<evidence type="ECO:0000256" key="1">
    <source>
        <dbReference type="SAM" id="MobiDB-lite"/>
    </source>
</evidence>
<dbReference type="Proteomes" id="UP000015106">
    <property type="component" value="Chromosome 6"/>
</dbReference>